<feature type="region of interest" description="Disordered" evidence="1">
    <location>
        <begin position="1"/>
        <end position="38"/>
    </location>
</feature>
<feature type="compositionally biased region" description="Polar residues" evidence="1">
    <location>
        <begin position="29"/>
        <end position="38"/>
    </location>
</feature>
<reference evidence="2" key="1">
    <citation type="submission" date="2018-02" db="EMBL/GenBank/DDBJ databases">
        <title>Rhizophora mucronata_Transcriptome.</title>
        <authorList>
            <person name="Meera S.P."/>
            <person name="Sreeshan A."/>
            <person name="Augustine A."/>
        </authorList>
    </citation>
    <scope>NUCLEOTIDE SEQUENCE</scope>
    <source>
        <tissue evidence="2">Leaf</tissue>
    </source>
</reference>
<evidence type="ECO:0000256" key="1">
    <source>
        <dbReference type="SAM" id="MobiDB-lite"/>
    </source>
</evidence>
<accession>A0A2P2PNE6</accession>
<protein>
    <submittedName>
        <fullName evidence="2">Uncharacterized protein</fullName>
    </submittedName>
</protein>
<sequence>MSALPFPKFRHSLKAQSSNHDFTKEHTSTKLSTNSIDGQENHEREFQLLLSLIASATINFS</sequence>
<evidence type="ECO:0000313" key="2">
    <source>
        <dbReference type="EMBL" id="MBX56228.1"/>
    </source>
</evidence>
<name>A0A2P2PNE6_RHIMU</name>
<proteinExistence type="predicted"/>
<dbReference type="AlphaFoldDB" id="A0A2P2PNE6"/>
<organism evidence="2">
    <name type="scientific">Rhizophora mucronata</name>
    <name type="common">Asiatic mangrove</name>
    <dbReference type="NCBI Taxonomy" id="61149"/>
    <lineage>
        <taxon>Eukaryota</taxon>
        <taxon>Viridiplantae</taxon>
        <taxon>Streptophyta</taxon>
        <taxon>Embryophyta</taxon>
        <taxon>Tracheophyta</taxon>
        <taxon>Spermatophyta</taxon>
        <taxon>Magnoliopsida</taxon>
        <taxon>eudicotyledons</taxon>
        <taxon>Gunneridae</taxon>
        <taxon>Pentapetalae</taxon>
        <taxon>rosids</taxon>
        <taxon>fabids</taxon>
        <taxon>Malpighiales</taxon>
        <taxon>Rhizophoraceae</taxon>
        <taxon>Rhizophora</taxon>
    </lineage>
</organism>
<dbReference type="EMBL" id="GGEC01075744">
    <property type="protein sequence ID" value="MBX56228.1"/>
    <property type="molecule type" value="Transcribed_RNA"/>
</dbReference>